<dbReference type="EMBL" id="BAAANY010000009">
    <property type="protein sequence ID" value="GAA1675194.1"/>
    <property type="molecule type" value="Genomic_DNA"/>
</dbReference>
<accession>A0ABN2GQJ3</accession>
<feature type="transmembrane region" description="Helical" evidence="1">
    <location>
        <begin position="205"/>
        <end position="228"/>
    </location>
</feature>
<proteinExistence type="predicted"/>
<evidence type="ECO:0008006" key="4">
    <source>
        <dbReference type="Google" id="ProtNLM"/>
    </source>
</evidence>
<keyword evidence="3" id="KW-1185">Reference proteome</keyword>
<feature type="transmembrane region" description="Helical" evidence="1">
    <location>
        <begin position="103"/>
        <end position="126"/>
    </location>
</feature>
<feature type="transmembrane region" description="Helical" evidence="1">
    <location>
        <begin position="309"/>
        <end position="330"/>
    </location>
</feature>
<protein>
    <recommendedName>
        <fullName evidence="4">PqqD family peptide modification chaperone</fullName>
    </recommendedName>
</protein>
<feature type="transmembrane region" description="Helical" evidence="1">
    <location>
        <begin position="138"/>
        <end position="160"/>
    </location>
</feature>
<evidence type="ECO:0000313" key="3">
    <source>
        <dbReference type="Proteomes" id="UP001500618"/>
    </source>
</evidence>
<sequence length="394" mass="41725">MTTSVRSNRYQAINVVPDGDGFILGRHGTSEFVAVPEIGGQIVQWLQAGASVADCAAKATKIVGEDVDVADFLADLEAAGVLTDDENPPTVAVAPVGRTVGRIFFGPVGLAVQGVLVVVGLVLLALDPTLRPSYRDGVPSTIPLASIFIIMTVSMVLTIIHELAHKLAAARLGVHGRISFGRRLFFIVAQTDVTGLWAISPKKRAIPLAAGILIDAAISAAMVIVQRIWGAELGSPATEVVRAVVFINVGAIVAQTAVYMRTDFYALFLVMTGSKNLWVLKGAIARQLIRRGSDADRELIAAAGSSEVFWARCYLVLYVPGVIIATWYYFVFRLPATIRLIVLSASAIVDAKFSLSFAAVGGVLALLLIVVPLSIGLFGAGRSAVRSIRQLAGH</sequence>
<dbReference type="RefSeq" id="WP_344310117.1">
    <property type="nucleotide sequence ID" value="NZ_BAAANY010000009.1"/>
</dbReference>
<evidence type="ECO:0000313" key="2">
    <source>
        <dbReference type="EMBL" id="GAA1675194.1"/>
    </source>
</evidence>
<gene>
    <name evidence="2" type="ORF">GCM10009765_25640</name>
</gene>
<reference evidence="2 3" key="1">
    <citation type="journal article" date="2019" name="Int. J. Syst. Evol. Microbiol.">
        <title>The Global Catalogue of Microorganisms (GCM) 10K type strain sequencing project: providing services to taxonomists for standard genome sequencing and annotation.</title>
        <authorList>
            <consortium name="The Broad Institute Genomics Platform"/>
            <consortium name="The Broad Institute Genome Sequencing Center for Infectious Disease"/>
            <person name="Wu L."/>
            <person name="Ma J."/>
        </authorList>
    </citation>
    <scope>NUCLEOTIDE SEQUENCE [LARGE SCALE GENOMIC DNA]</scope>
    <source>
        <strain evidence="2 3">JCM 14718</strain>
    </source>
</reference>
<feature type="transmembrane region" description="Helical" evidence="1">
    <location>
        <begin position="353"/>
        <end position="380"/>
    </location>
</feature>
<name>A0ABN2GQJ3_9ACTN</name>
<keyword evidence="1" id="KW-0472">Membrane</keyword>
<feature type="transmembrane region" description="Helical" evidence="1">
    <location>
        <begin position="240"/>
        <end position="258"/>
    </location>
</feature>
<comment type="caution">
    <text evidence="2">The sequence shown here is derived from an EMBL/GenBank/DDBJ whole genome shotgun (WGS) entry which is preliminary data.</text>
</comment>
<dbReference type="Proteomes" id="UP001500618">
    <property type="component" value="Unassembled WGS sequence"/>
</dbReference>
<organism evidence="2 3">
    <name type="scientific">Fodinicola feengrottensis</name>
    <dbReference type="NCBI Taxonomy" id="435914"/>
    <lineage>
        <taxon>Bacteria</taxon>
        <taxon>Bacillati</taxon>
        <taxon>Actinomycetota</taxon>
        <taxon>Actinomycetes</taxon>
        <taxon>Mycobacteriales</taxon>
        <taxon>Fodinicola</taxon>
    </lineage>
</organism>
<evidence type="ECO:0000256" key="1">
    <source>
        <dbReference type="SAM" id="Phobius"/>
    </source>
</evidence>
<keyword evidence="1" id="KW-1133">Transmembrane helix</keyword>
<keyword evidence="1" id="KW-0812">Transmembrane</keyword>